<protein>
    <recommendedName>
        <fullName evidence="1">RNase H type-1 domain-containing protein</fullName>
    </recommendedName>
</protein>
<gene>
    <name evidence="2" type="ORF">HGM15179_018773</name>
</gene>
<evidence type="ECO:0000313" key="2">
    <source>
        <dbReference type="EMBL" id="TRZ08331.1"/>
    </source>
</evidence>
<dbReference type="GO" id="GO:0004523">
    <property type="term" value="F:RNA-DNA hybrid ribonuclease activity"/>
    <property type="evidence" value="ECO:0007669"/>
    <property type="project" value="InterPro"/>
</dbReference>
<dbReference type="Gene3D" id="3.30.420.10">
    <property type="entry name" value="Ribonuclease H-like superfamily/Ribonuclease H"/>
    <property type="match status" value="1"/>
</dbReference>
<dbReference type="EMBL" id="SWJQ01001386">
    <property type="protein sequence ID" value="TRZ08331.1"/>
    <property type="molecule type" value="Genomic_DNA"/>
</dbReference>
<reference evidence="2" key="1">
    <citation type="submission" date="2019-04" db="EMBL/GenBank/DDBJ databases">
        <title>Genome assembly of Zosterops borbonicus 15179.</title>
        <authorList>
            <person name="Leroy T."/>
            <person name="Anselmetti Y."/>
            <person name="Tilak M.-K."/>
            <person name="Nabholz B."/>
        </authorList>
    </citation>
    <scope>NUCLEOTIDE SEQUENCE</scope>
    <source>
        <strain evidence="2">HGM_15179</strain>
        <tissue evidence="2">Muscle</tissue>
    </source>
</reference>
<dbReference type="SUPFAM" id="SSF53098">
    <property type="entry name" value="Ribonuclease H-like"/>
    <property type="match status" value="1"/>
</dbReference>
<evidence type="ECO:0000313" key="3">
    <source>
        <dbReference type="Proteomes" id="UP000796761"/>
    </source>
</evidence>
<name>A0A8K1FYS9_9PASS</name>
<dbReference type="InterPro" id="IPR002156">
    <property type="entry name" value="RNaseH_domain"/>
</dbReference>
<comment type="caution">
    <text evidence="2">The sequence shown here is derived from an EMBL/GenBank/DDBJ whole genome shotgun (WGS) entry which is preliminary data.</text>
</comment>
<dbReference type="Proteomes" id="UP000796761">
    <property type="component" value="Unassembled WGS sequence"/>
</dbReference>
<proteinExistence type="predicted"/>
<dbReference type="InterPro" id="IPR036397">
    <property type="entry name" value="RNaseH_sf"/>
</dbReference>
<dbReference type="InterPro" id="IPR012337">
    <property type="entry name" value="RNaseH-like_sf"/>
</dbReference>
<dbReference type="Pfam" id="PF00075">
    <property type="entry name" value="RNase_H"/>
    <property type="match status" value="1"/>
</dbReference>
<dbReference type="AlphaFoldDB" id="A0A8K1FYS9"/>
<accession>A0A8K1FYS9</accession>
<organism evidence="2 3">
    <name type="scientific">Zosterops borbonicus</name>
    <dbReference type="NCBI Taxonomy" id="364589"/>
    <lineage>
        <taxon>Eukaryota</taxon>
        <taxon>Metazoa</taxon>
        <taxon>Chordata</taxon>
        <taxon>Craniata</taxon>
        <taxon>Vertebrata</taxon>
        <taxon>Euteleostomi</taxon>
        <taxon>Archelosauria</taxon>
        <taxon>Archosauria</taxon>
        <taxon>Dinosauria</taxon>
        <taxon>Saurischia</taxon>
        <taxon>Theropoda</taxon>
        <taxon>Coelurosauria</taxon>
        <taxon>Aves</taxon>
        <taxon>Neognathae</taxon>
        <taxon>Neoaves</taxon>
        <taxon>Telluraves</taxon>
        <taxon>Australaves</taxon>
        <taxon>Passeriformes</taxon>
        <taxon>Sylvioidea</taxon>
        <taxon>Zosteropidae</taxon>
        <taxon>Zosterops</taxon>
    </lineage>
</organism>
<evidence type="ECO:0000259" key="1">
    <source>
        <dbReference type="Pfam" id="PF00075"/>
    </source>
</evidence>
<keyword evidence="3" id="KW-1185">Reference proteome</keyword>
<dbReference type="GO" id="GO:0003676">
    <property type="term" value="F:nucleic acid binding"/>
    <property type="evidence" value="ECO:0007669"/>
    <property type="project" value="InterPro"/>
</dbReference>
<sequence length="208" mass="23487">MNTNDVPYAMLLKEGNVILKTFAVSPGMYLFPTLTDNVSEYDCLQTLEEAYSSRPDLKDMSPQDSDWELHADKNSFMQDGKQMTSYAVTTTDKVIREKALPSNVSSQRMELITSAKYLELSKGKKVKIWTNSGYVVNVVYASEVIWKERGLLTVRGFAHNPGQTWECHKMMFGLPFLTTQHETAAYDIGEMSVKKYVNTIANPLKTCG</sequence>
<feature type="domain" description="RNase H type-1" evidence="1">
    <location>
        <begin position="68"/>
        <end position="151"/>
    </location>
</feature>